<dbReference type="OrthoDB" id="9801163at2"/>
<dbReference type="PROSITE" id="PS50928">
    <property type="entry name" value="ABC_TM1"/>
    <property type="match status" value="1"/>
</dbReference>
<dbReference type="Pfam" id="PF00528">
    <property type="entry name" value="BPD_transp_1"/>
    <property type="match status" value="1"/>
</dbReference>
<keyword evidence="4 6" id="KW-1133">Transmembrane helix</keyword>
<dbReference type="InterPro" id="IPR000515">
    <property type="entry name" value="MetI-like"/>
</dbReference>
<feature type="transmembrane region" description="Helical" evidence="6">
    <location>
        <begin position="137"/>
        <end position="155"/>
    </location>
</feature>
<name>A0A430B0N3_9ENTE</name>
<dbReference type="EMBL" id="NGKC01000002">
    <property type="protein sequence ID" value="RSU13900.1"/>
    <property type="molecule type" value="Genomic_DNA"/>
</dbReference>
<dbReference type="InterPro" id="IPR035906">
    <property type="entry name" value="MetI-like_sf"/>
</dbReference>
<dbReference type="PANTHER" id="PTHR30177:SF4">
    <property type="entry name" value="OSMOPROTECTANT IMPORT PERMEASE PROTEIN OSMW"/>
    <property type="match status" value="1"/>
</dbReference>
<dbReference type="GO" id="GO:0055085">
    <property type="term" value="P:transmembrane transport"/>
    <property type="evidence" value="ECO:0007669"/>
    <property type="project" value="InterPro"/>
</dbReference>
<evidence type="ECO:0000256" key="3">
    <source>
        <dbReference type="ARBA" id="ARBA00022692"/>
    </source>
</evidence>
<dbReference type="Proteomes" id="UP000286773">
    <property type="component" value="Unassembled WGS sequence"/>
</dbReference>
<keyword evidence="5 6" id="KW-0472">Membrane</keyword>
<dbReference type="AlphaFoldDB" id="A0A430B0N3"/>
<feature type="transmembrane region" description="Helical" evidence="6">
    <location>
        <begin position="72"/>
        <end position="95"/>
    </location>
</feature>
<proteinExistence type="inferred from homology"/>
<dbReference type="GO" id="GO:0005886">
    <property type="term" value="C:plasma membrane"/>
    <property type="evidence" value="ECO:0007669"/>
    <property type="project" value="UniProtKB-SubCell"/>
</dbReference>
<reference evidence="8 9" key="1">
    <citation type="submission" date="2017-05" db="EMBL/GenBank/DDBJ databases">
        <title>Vagococcus spp. assemblies.</title>
        <authorList>
            <person name="Gulvik C.A."/>
        </authorList>
    </citation>
    <scope>NUCLEOTIDE SEQUENCE [LARGE SCALE GENOMIC DNA]</scope>
    <source>
        <strain evidence="8 9">LMG 24798</strain>
    </source>
</reference>
<organism evidence="8 9">
    <name type="scientific">Vagococcus acidifermentans</name>
    <dbReference type="NCBI Taxonomy" id="564710"/>
    <lineage>
        <taxon>Bacteria</taxon>
        <taxon>Bacillati</taxon>
        <taxon>Bacillota</taxon>
        <taxon>Bacilli</taxon>
        <taxon>Lactobacillales</taxon>
        <taxon>Enterococcaceae</taxon>
        <taxon>Vagococcus</taxon>
    </lineage>
</organism>
<dbReference type="InterPro" id="IPR051204">
    <property type="entry name" value="ABC_transp_perm/SBD"/>
</dbReference>
<feature type="transmembrane region" description="Helical" evidence="6">
    <location>
        <begin position="341"/>
        <end position="367"/>
    </location>
</feature>
<dbReference type="SUPFAM" id="SSF161098">
    <property type="entry name" value="MetI-like"/>
    <property type="match status" value="1"/>
</dbReference>
<comment type="similarity">
    <text evidence="6">Belongs to the binding-protein-dependent transport system permease family.</text>
</comment>
<feature type="transmembrane region" description="Helical" evidence="6">
    <location>
        <begin position="248"/>
        <end position="268"/>
    </location>
</feature>
<accession>A0A430B0N3</accession>
<comment type="subcellular location">
    <subcellularLocation>
        <location evidence="6">Cell membrane</location>
        <topology evidence="6">Multi-pass membrane protein</topology>
    </subcellularLocation>
    <subcellularLocation>
        <location evidence="1">Membrane</location>
        <topology evidence="1">Multi-pass membrane protein</topology>
    </subcellularLocation>
</comment>
<dbReference type="Gene3D" id="1.10.3720.10">
    <property type="entry name" value="MetI-like"/>
    <property type="match status" value="1"/>
</dbReference>
<feature type="transmembrane region" description="Helical" evidence="6">
    <location>
        <begin position="48"/>
        <end position="65"/>
    </location>
</feature>
<feature type="domain" description="ABC transmembrane type-1" evidence="7">
    <location>
        <begin position="177"/>
        <end position="372"/>
    </location>
</feature>
<evidence type="ECO:0000313" key="9">
    <source>
        <dbReference type="Proteomes" id="UP000286773"/>
    </source>
</evidence>
<gene>
    <name evidence="8" type="ORF">CBF27_03085</name>
</gene>
<evidence type="ECO:0000313" key="8">
    <source>
        <dbReference type="EMBL" id="RSU13900.1"/>
    </source>
</evidence>
<evidence type="ECO:0000256" key="5">
    <source>
        <dbReference type="ARBA" id="ARBA00023136"/>
    </source>
</evidence>
<dbReference type="GO" id="GO:0031460">
    <property type="term" value="P:glycine betaine transport"/>
    <property type="evidence" value="ECO:0007669"/>
    <property type="project" value="TreeGrafter"/>
</dbReference>
<comment type="caution">
    <text evidence="8">The sequence shown here is derived from an EMBL/GenBank/DDBJ whole genome shotgun (WGS) entry which is preliminary data.</text>
</comment>
<dbReference type="RefSeq" id="WP_126812310.1">
    <property type="nucleotide sequence ID" value="NZ_NGKC01000002.1"/>
</dbReference>
<feature type="transmembrane region" description="Helical" evidence="6">
    <location>
        <begin position="307"/>
        <end position="335"/>
    </location>
</feature>
<evidence type="ECO:0000256" key="2">
    <source>
        <dbReference type="ARBA" id="ARBA00022448"/>
    </source>
</evidence>
<feature type="transmembrane region" description="Helical" evidence="6">
    <location>
        <begin position="107"/>
        <end position="125"/>
    </location>
</feature>
<feature type="transmembrane region" description="Helical" evidence="6">
    <location>
        <begin position="215"/>
        <end position="236"/>
    </location>
</feature>
<protein>
    <recommendedName>
        <fullName evidence="7">ABC transmembrane type-1 domain-containing protein</fullName>
    </recommendedName>
</protein>
<evidence type="ECO:0000256" key="4">
    <source>
        <dbReference type="ARBA" id="ARBA00022989"/>
    </source>
</evidence>
<keyword evidence="2 6" id="KW-0813">Transport</keyword>
<keyword evidence="3 6" id="KW-0812">Transmembrane</keyword>
<dbReference type="CDD" id="cd06261">
    <property type="entry name" value="TM_PBP2"/>
    <property type="match status" value="1"/>
</dbReference>
<feature type="transmembrane region" description="Helical" evidence="6">
    <location>
        <begin position="7"/>
        <end position="28"/>
    </location>
</feature>
<dbReference type="PANTHER" id="PTHR30177">
    <property type="entry name" value="GLYCINE BETAINE/L-PROLINE TRANSPORT SYSTEM PERMEASE PROTEIN PROW"/>
    <property type="match status" value="1"/>
</dbReference>
<keyword evidence="9" id="KW-1185">Reference proteome</keyword>
<sequence>MKKHLDLANYFLIIVQVVLLFTTHFMFIAESRIGAKVGLTPAEVFGSLYKWYVMLVVLQAGLVLLKRDNQWLNYLTALWSSLLIGIVVTAAGRYAAAVAASGDTSRVSLSIGAYASMIVSYLIIVKCNEQYTGSLKKMSVVLVSVFMIAAGFLLGKLDHLSIVIEYLNRKEQFFVELKNHVQISFSVVFWGTLIGVPLGWVAYNKKRLGEIIINLLNIVESLPALALISLLMFPLAFLNNHVPLANRLGITGIGLPPVFIALLCYSLYQIVNSTVGALEVVDRRLIEVAKGMGMTPRQIFFKIELPLIFPVVISGIKVSLVSTILGVTIGAYAGFGGLGMFILQGVTGFAVDIVLLVTIPIMVMIFLSDACLEGLVKIVDKVRKSRGMVKL</sequence>
<evidence type="ECO:0000256" key="6">
    <source>
        <dbReference type="RuleBase" id="RU363032"/>
    </source>
</evidence>
<feature type="transmembrane region" description="Helical" evidence="6">
    <location>
        <begin position="183"/>
        <end position="203"/>
    </location>
</feature>
<evidence type="ECO:0000256" key="1">
    <source>
        <dbReference type="ARBA" id="ARBA00004141"/>
    </source>
</evidence>
<evidence type="ECO:0000259" key="7">
    <source>
        <dbReference type="PROSITE" id="PS50928"/>
    </source>
</evidence>